<feature type="active site" description="Proton donor/acceptor" evidence="9">
    <location>
        <position position="393"/>
    </location>
</feature>
<feature type="active site" description="Nucleophile" evidence="9">
    <location>
        <position position="165"/>
    </location>
</feature>
<evidence type="ECO:0000256" key="11">
    <source>
        <dbReference type="SAM" id="MobiDB-lite"/>
    </source>
</evidence>
<evidence type="ECO:0000256" key="1">
    <source>
        <dbReference type="ARBA" id="ARBA00004123"/>
    </source>
</evidence>
<dbReference type="InterPro" id="IPR010347">
    <property type="entry name" value="Tdp1"/>
</dbReference>
<dbReference type="GO" id="GO:0006281">
    <property type="term" value="P:DNA repair"/>
    <property type="evidence" value="ECO:0007669"/>
    <property type="project" value="UniProtKB-KW"/>
</dbReference>
<evidence type="ECO:0000256" key="2">
    <source>
        <dbReference type="ARBA" id="ARBA00010205"/>
    </source>
</evidence>
<keyword evidence="3" id="KW-0540">Nuclease</keyword>
<keyword evidence="7" id="KW-0234">DNA repair</keyword>
<protein>
    <recommendedName>
        <fullName evidence="14">Phospholipase D/nuclease</fullName>
    </recommendedName>
</protein>
<dbReference type="AlphaFoldDB" id="A0A9W8BKY9"/>
<dbReference type="GO" id="GO:0005634">
    <property type="term" value="C:nucleus"/>
    <property type="evidence" value="ECO:0007669"/>
    <property type="project" value="UniProtKB-SubCell"/>
</dbReference>
<dbReference type="GO" id="GO:0004527">
    <property type="term" value="F:exonuclease activity"/>
    <property type="evidence" value="ECO:0007669"/>
    <property type="project" value="UniProtKB-KW"/>
</dbReference>
<keyword evidence="5" id="KW-0378">Hydrolase</keyword>
<dbReference type="OrthoDB" id="47785at2759"/>
<feature type="region of interest" description="Disordered" evidence="11">
    <location>
        <begin position="28"/>
        <end position="60"/>
    </location>
</feature>
<keyword evidence="4" id="KW-0227">DNA damage</keyword>
<dbReference type="GO" id="GO:0003690">
    <property type="term" value="F:double-stranded DNA binding"/>
    <property type="evidence" value="ECO:0007669"/>
    <property type="project" value="TreeGrafter"/>
</dbReference>
<accession>A0A9W8BKY9</accession>
<evidence type="ECO:0000256" key="8">
    <source>
        <dbReference type="ARBA" id="ARBA00023242"/>
    </source>
</evidence>
<feature type="binding site" evidence="10">
    <location>
        <position position="167"/>
    </location>
    <ligand>
        <name>substrate</name>
    </ligand>
</feature>
<sequence>MSSSTTDAIYVFSDSDLDTDDLFILDSPDPQPHSQDFSGGVKRKLASTNDSQRDTALRQRHSGGKLAFPDGIVRLTRMTGGKANVSEAVTLTDIIQPNLVRKALLSTFVLDIDWLLAHFNSSTRVVVVKSYNPKVERRGVYQSHNGRVTLVNPEFTDKQAYPIMHSKIMLLFYDDYVRFVVSSANLFDVDWTMLQNIVFMQDLPYTPSTVHASTEFGTTLAESLRDLSVPEAVVEQLRHIDFSCVKAHIVTSVPSSPGRSKYHSTSYGQARLSKIVQRINDSANVDAKEKYSATLYCYGSSMGRLTNAYLRSFYASALGTSLASVQGKGGLAPGDIEKRIKVGFHTSAQTASNAHGPTPCECIKFSSQYYADRTFPKYALYKIEPMVPSTLVHAKVILSRFNPKEGQPQTRGWMYLGSHNFTPGAWGHLKSYGSGIYVNNYEYGIILPDVQFESVFGRDSVTWNGLKVPLPFKLTWQKYESGDQPHLS</sequence>
<evidence type="ECO:0000256" key="9">
    <source>
        <dbReference type="PIRSR" id="PIRSR610347-1"/>
    </source>
</evidence>
<proteinExistence type="inferred from homology"/>
<name>A0A9W8BKY9_9FUNG</name>
<evidence type="ECO:0000313" key="13">
    <source>
        <dbReference type="Proteomes" id="UP001150907"/>
    </source>
</evidence>
<dbReference type="SUPFAM" id="SSF56024">
    <property type="entry name" value="Phospholipase D/nuclease"/>
    <property type="match status" value="2"/>
</dbReference>
<dbReference type="Pfam" id="PF06087">
    <property type="entry name" value="Tyr-DNA_phospho"/>
    <property type="match status" value="1"/>
</dbReference>
<keyword evidence="6" id="KW-0269">Exonuclease</keyword>
<dbReference type="CDD" id="cd09122">
    <property type="entry name" value="PLDc_Tdp1_1"/>
    <property type="match status" value="1"/>
</dbReference>
<dbReference type="PANTHER" id="PTHR12415:SF0">
    <property type="entry name" value="TYROSYL-DNA PHOSPHODIESTERASE 1"/>
    <property type="match status" value="1"/>
</dbReference>
<dbReference type="PANTHER" id="PTHR12415">
    <property type="entry name" value="TYROSYL-DNA PHOSPHODIESTERASE 1"/>
    <property type="match status" value="1"/>
</dbReference>
<comment type="similarity">
    <text evidence="2">Belongs to the tyrosyl-DNA phosphodiesterase family.</text>
</comment>
<keyword evidence="8" id="KW-0539">Nucleus</keyword>
<evidence type="ECO:0000256" key="6">
    <source>
        <dbReference type="ARBA" id="ARBA00022839"/>
    </source>
</evidence>
<dbReference type="GO" id="GO:0017005">
    <property type="term" value="F:3'-tyrosyl-DNA phosphodiesterase activity"/>
    <property type="evidence" value="ECO:0007669"/>
    <property type="project" value="TreeGrafter"/>
</dbReference>
<evidence type="ECO:0000256" key="3">
    <source>
        <dbReference type="ARBA" id="ARBA00022722"/>
    </source>
</evidence>
<evidence type="ECO:0000256" key="7">
    <source>
        <dbReference type="ARBA" id="ARBA00023204"/>
    </source>
</evidence>
<dbReference type="EMBL" id="JANBQF010000090">
    <property type="protein sequence ID" value="KAJ2005668.1"/>
    <property type="molecule type" value="Genomic_DNA"/>
</dbReference>
<keyword evidence="13" id="KW-1185">Reference proteome</keyword>
<dbReference type="GO" id="GO:0003697">
    <property type="term" value="F:single-stranded DNA binding"/>
    <property type="evidence" value="ECO:0007669"/>
    <property type="project" value="TreeGrafter"/>
</dbReference>
<gene>
    <name evidence="12" type="ORF">H4R26_001829</name>
</gene>
<feature type="binding site" evidence="10">
    <location>
        <position position="395"/>
    </location>
    <ligand>
        <name>substrate</name>
    </ligand>
</feature>
<evidence type="ECO:0000256" key="10">
    <source>
        <dbReference type="PIRSR" id="PIRSR610347-2"/>
    </source>
</evidence>
<organism evidence="12 13">
    <name type="scientific">Coemansia thaxteri</name>
    <dbReference type="NCBI Taxonomy" id="2663907"/>
    <lineage>
        <taxon>Eukaryota</taxon>
        <taxon>Fungi</taxon>
        <taxon>Fungi incertae sedis</taxon>
        <taxon>Zoopagomycota</taxon>
        <taxon>Kickxellomycotina</taxon>
        <taxon>Kickxellomycetes</taxon>
        <taxon>Kickxellales</taxon>
        <taxon>Kickxellaceae</taxon>
        <taxon>Coemansia</taxon>
    </lineage>
</organism>
<comment type="subcellular location">
    <subcellularLocation>
        <location evidence="1">Nucleus</location>
    </subcellularLocation>
</comment>
<comment type="caution">
    <text evidence="12">The sequence shown here is derived from an EMBL/GenBank/DDBJ whole genome shotgun (WGS) entry which is preliminary data.</text>
</comment>
<reference evidence="12" key="1">
    <citation type="submission" date="2022-07" db="EMBL/GenBank/DDBJ databases">
        <title>Phylogenomic reconstructions and comparative analyses of Kickxellomycotina fungi.</title>
        <authorList>
            <person name="Reynolds N.K."/>
            <person name="Stajich J.E."/>
            <person name="Barry K."/>
            <person name="Grigoriev I.V."/>
            <person name="Crous P."/>
            <person name="Smith M.E."/>
        </authorList>
    </citation>
    <scope>NUCLEOTIDE SEQUENCE</scope>
    <source>
        <strain evidence="12">IMI 214461</strain>
    </source>
</reference>
<evidence type="ECO:0008006" key="14">
    <source>
        <dbReference type="Google" id="ProtNLM"/>
    </source>
</evidence>
<evidence type="ECO:0000256" key="4">
    <source>
        <dbReference type="ARBA" id="ARBA00022763"/>
    </source>
</evidence>
<evidence type="ECO:0000256" key="5">
    <source>
        <dbReference type="ARBA" id="ARBA00022801"/>
    </source>
</evidence>
<dbReference type="Gene3D" id="3.30.870.10">
    <property type="entry name" value="Endonuclease Chain A"/>
    <property type="match status" value="2"/>
</dbReference>
<dbReference type="Proteomes" id="UP001150907">
    <property type="component" value="Unassembled WGS sequence"/>
</dbReference>
<evidence type="ECO:0000313" key="12">
    <source>
        <dbReference type="EMBL" id="KAJ2005668.1"/>
    </source>
</evidence>